<dbReference type="SMART" id="SM00049">
    <property type="entry name" value="DEP"/>
    <property type="match status" value="1"/>
</dbReference>
<feature type="compositionally biased region" description="Low complexity" evidence="5">
    <location>
        <begin position="2220"/>
        <end position="2235"/>
    </location>
</feature>
<feature type="region of interest" description="Disordered" evidence="5">
    <location>
        <begin position="2133"/>
        <end position="2165"/>
    </location>
</feature>
<comment type="similarity">
    <text evidence="2">Belongs to the IML1 family.</text>
</comment>
<feature type="compositionally biased region" description="Low complexity" evidence="5">
    <location>
        <begin position="2296"/>
        <end position="2317"/>
    </location>
</feature>
<feature type="region of interest" description="Disordered" evidence="5">
    <location>
        <begin position="1343"/>
        <end position="1376"/>
    </location>
</feature>
<dbReference type="EMBL" id="CAWUHD010000003">
    <property type="protein sequence ID" value="CAK7209461.1"/>
    <property type="molecule type" value="Genomic_DNA"/>
</dbReference>
<feature type="compositionally biased region" description="Polar residues" evidence="5">
    <location>
        <begin position="2236"/>
        <end position="2251"/>
    </location>
</feature>
<evidence type="ECO:0000313" key="7">
    <source>
        <dbReference type="EMBL" id="CAK7209461.1"/>
    </source>
</evidence>
<evidence type="ECO:0000256" key="1">
    <source>
        <dbReference type="ARBA" id="ARBA00004148"/>
    </source>
</evidence>
<reference evidence="7 8" key="1">
    <citation type="submission" date="2024-01" db="EMBL/GenBank/DDBJ databases">
        <authorList>
            <person name="Allen C."/>
            <person name="Tagirdzhanova G."/>
        </authorList>
    </citation>
    <scope>NUCLEOTIDE SEQUENCE [LARGE SCALE GENOMIC DNA]</scope>
</reference>
<feature type="compositionally biased region" description="Low complexity" evidence="5">
    <location>
        <begin position="2013"/>
        <end position="2031"/>
    </location>
</feature>
<feature type="compositionally biased region" description="Low complexity" evidence="5">
    <location>
        <begin position="1566"/>
        <end position="1615"/>
    </location>
</feature>
<feature type="compositionally biased region" description="Gly residues" evidence="5">
    <location>
        <begin position="109"/>
        <end position="118"/>
    </location>
</feature>
<dbReference type="Pfam" id="PF12257">
    <property type="entry name" value="IML1"/>
    <property type="match status" value="1"/>
</dbReference>
<dbReference type="InterPro" id="IPR036388">
    <property type="entry name" value="WH-like_DNA-bd_sf"/>
</dbReference>
<dbReference type="InterPro" id="IPR036390">
    <property type="entry name" value="WH_DNA-bd_sf"/>
</dbReference>
<accession>A0ABP0AQE3</accession>
<keyword evidence="8" id="KW-1185">Reference proteome</keyword>
<dbReference type="InterPro" id="IPR000591">
    <property type="entry name" value="DEP_dom"/>
</dbReference>
<feature type="region of interest" description="Disordered" evidence="5">
    <location>
        <begin position="1555"/>
        <end position="1616"/>
    </location>
</feature>
<comment type="caution">
    <text evidence="7">The sequence shown here is derived from an EMBL/GenBank/DDBJ whole genome shotgun (WGS) entry which is preliminary data.</text>
</comment>
<feature type="region of interest" description="Disordered" evidence="5">
    <location>
        <begin position="993"/>
        <end position="1014"/>
    </location>
</feature>
<feature type="compositionally biased region" description="Low complexity" evidence="5">
    <location>
        <begin position="812"/>
        <end position="823"/>
    </location>
</feature>
<feature type="region of interest" description="Disordered" evidence="5">
    <location>
        <begin position="60"/>
        <end position="127"/>
    </location>
</feature>
<proteinExistence type="inferred from homology"/>
<dbReference type="Pfam" id="PF19418">
    <property type="entry name" value="DEPDC5_CTD"/>
    <property type="match status" value="1"/>
</dbReference>
<feature type="domain" description="DEP" evidence="6">
    <location>
        <begin position="1484"/>
        <end position="1534"/>
    </location>
</feature>
<feature type="region of interest" description="Disordered" evidence="5">
    <location>
        <begin position="2280"/>
        <end position="2317"/>
    </location>
</feature>
<evidence type="ECO:0000256" key="5">
    <source>
        <dbReference type="SAM" id="MobiDB-lite"/>
    </source>
</evidence>
<feature type="compositionally biased region" description="Basic and acidic residues" evidence="5">
    <location>
        <begin position="1555"/>
        <end position="1565"/>
    </location>
</feature>
<dbReference type="PROSITE" id="PS50186">
    <property type="entry name" value="DEP"/>
    <property type="match status" value="1"/>
</dbReference>
<feature type="compositionally biased region" description="Low complexity" evidence="5">
    <location>
        <begin position="830"/>
        <end position="846"/>
    </location>
</feature>
<dbReference type="InterPro" id="IPR027244">
    <property type="entry name" value="IML1"/>
</dbReference>
<feature type="region of interest" description="Disordered" evidence="5">
    <location>
        <begin position="2183"/>
        <end position="2265"/>
    </location>
</feature>
<dbReference type="PANTHER" id="PTHR13179">
    <property type="entry name" value="DEP DOMAIN CONTAINING PROTEIN 5"/>
    <property type="match status" value="1"/>
</dbReference>
<sequence>MSSNSTIREANFAKQPLPVFERSCTVTVNESFARDEVLMNLDHFDDGVQPGQLMAIDVLPDQRPGQGTASNNSGVNAGGGSNNSTLRRNNTGTGRKDDFGSGNAYDSTGSGGGTGQGGSKDNAGSTERDAGRRYLFIVKDMPKELKARHPTVEIYVAKRVADAFGMKKGSTVLLTPVDASNPAIEASHVELVFKDQYLSRADMWRLAVSELSERTIYRGQMVLFMSTIKAQVTHVFVEGKRVQSAFFGKNTRPIFRSESARFVLFIQMAREMWDFDSDCSGEILFSKVVNGLLPTLFKKWAARKVKHLVTIVLFARVEYDTGLAVDLSEASVQHDYYTGVQSSGNRRPYKDFYRVVVSEMSSGEWTRILYQLKREFNLFRRDISLHHLAHLRPDTGASLPPGSVSDDAAKKQPFGQKQQHIQAESSSAMYGNVLEAVNMASTLFAHDYVDRDLMRTGISVVVISPGSGVFEVEYDALRRTTEALIGNGIGIDLICIPKVPLHYAPLFRFRHPNYLERDFTKSRTYSSNSQGNNSSHNSHSHTHRAQFGSTPKQTATPLYGSSFSSIGAHSMSPSKATGEGTPQQRAIDAMAADRFTDSWLYALPQWLHVSYWASEPNELLMRQGVPLPPLVLEGTRPGKHLEEFAVRCRMYDLQMRGVLETNEIETTPLHADPLFPRSAFKASSNSLVTSPAELNGVLAIQNKVAANVLFDQVYGFQKFAADKLAKQNSKSLWKQLQEYDATRQKLPSRRRAQQTASSRRELDDGTNTNSSSALALAGPSTLRRQHYLGNAGAGTEPNPAADRRPSTASFMSTTTTPGSSVSTAVNQPQSRAISSRAATAAPAPASSALLSHRNVLRDNTRSVSFDKESITSSRSSSSKMPKAMRQISLGQRGFGIAAPKAAVAEINAETVAASRLPSVQLSMATATVATSTTSATAHGTLPSTPKASAVFSAGGDGMNSPLSGPRGLAPTDRSGYRPGSALGGPTGGRIIDSSSSSTDLRSHAFAPDTPTRPIVIRAGDSSTNLAASSFLGAGLAGRADVPRPHEDRDQRYSSALRADDAQRVYNSKLLAEAVPEVPKALSPTAAMAPWLMMINPSKPEANKIDSVTFNSRWQHVFPRPGEIRVMRWKTLCSPASVPLTTEYFPSKAQFESEFQQQPYSVSQEAEEDLLSEVPQTRDNLLRELISLRLSQGFQVVIGPVVAKAFGQKQMKIADIFSTSTDQPFEDGTSIFMSIGNTIHQLSFANSSEVQVNIYQRKTDEFNRTAAGVGPKAPVYRPAIRTLLDRDYQTSEIDIAGSRTERNWNYIDSYLAGHDEQLTENLRFWRARFVLIPMVLPNQRAGSVASASANPGAGGTGAGATTASTPAAPANNPVDNDEEVRIEGIRKLGQLWQKHRVVPASERHFMQTLSSNRHRRARDTNQNPLDVVYKTDDASVVIAAELESTLPLLGGAPTRKGQLVTNRDPFRKGSLNLAALAEAIQQPVEQGGVRMQNRRWHLRLHYNCFIGSDMTSWLLDNVEDLESRQEAEALGNMLMVSDRSDRDHFFKDKNFALASEKEAEKKDRESSTTTTLSGHSGATNDSGSATNVSASTSTANAGTNTGNTSTPGAGTSTANTKGPTGLFVHVEKRHAFRDGQYFYQISGEYAKPHNSGGWFNTRKASVAAIPSITELHGLAGSLSSGPSASDVQRQAASRPTSVHEDSDLSRVPPSGSSTPILGAVPSGGGNTTAFGSANVSGAGPSNKKPRVVLSKMMKYDVDHRKRSYRPERIDLHYDRLHNPDNCYHIRIEWMNVTAKLIEDAVEVWAREAFQHGLRLVEVPIAEASVISEGNPFRRPYKVRLALDPPAQRPETYFDANSFTPQAAPGRHFYQKAILRKFGFVLDTEAASNFPPSVDVQYSWGRPNFKYSQYIHRSGIILAQIDDSGAFLLLVNRLYSNRSVASTVRDNMRPSEQAQQTQQQQSQQQNNNNCEPSALQSPMVKSSLYHSPRLRPTGLEALNKQGSSATMSGLLNKNSGPGPSPIVSSSPSVPVVPSSHTGGVGGGVAGSLGQIPSHASAVFFSISTAGLPPGDDPESVMDELEAFSQDPVALAAFYAECLEKRTATLAATANTPVAGAGVGNNSSTYVPHPHHIFLPQGGSGGRSAVGTPTSTGRPVSNMVHTPSSLSSSSSAAAVAAARATTEVPDTNIPTLGLPPGLLNSSTRHSSGADSGLLSRGGGGGDSSPVAPPSSDSSSLRSPTNTTSSGPGGLQQQFIPPPTPLTPIRTTSPGFLASRLFLRRSSVDDIGLQRPPSDGGQGSQNTQGSQGSPGLPPGQSGQQG</sequence>
<feature type="region of interest" description="Disordered" evidence="5">
    <location>
        <begin position="2003"/>
        <end position="2031"/>
    </location>
</feature>
<dbReference type="InterPro" id="IPR048255">
    <property type="entry name" value="IML1_N"/>
</dbReference>
<feature type="region of interest" description="Disordered" evidence="5">
    <location>
        <begin position="394"/>
        <end position="418"/>
    </location>
</feature>
<evidence type="ECO:0000256" key="3">
    <source>
        <dbReference type="ARBA" id="ARBA00018529"/>
    </source>
</evidence>
<feature type="region of interest" description="Disordered" evidence="5">
    <location>
        <begin position="1942"/>
        <end position="1973"/>
    </location>
</feature>
<evidence type="ECO:0000256" key="2">
    <source>
        <dbReference type="ARBA" id="ARBA00005643"/>
    </source>
</evidence>
<name>A0ABP0AQE3_9PEZI</name>
<feature type="compositionally biased region" description="Polar residues" evidence="5">
    <location>
        <begin position="2144"/>
        <end position="2160"/>
    </location>
</feature>
<dbReference type="Proteomes" id="UP001642482">
    <property type="component" value="Unassembled WGS sequence"/>
</dbReference>
<feature type="compositionally biased region" description="Low complexity" evidence="5">
    <location>
        <begin position="1951"/>
        <end position="1967"/>
    </location>
</feature>
<feature type="region of interest" description="Disordered" evidence="5">
    <location>
        <begin position="523"/>
        <end position="551"/>
    </location>
</feature>
<feature type="region of interest" description="Disordered" evidence="5">
    <location>
        <begin position="742"/>
        <end position="846"/>
    </location>
</feature>
<feature type="compositionally biased region" description="Low complexity" evidence="5">
    <location>
        <begin position="1675"/>
        <end position="1684"/>
    </location>
</feature>
<feature type="region of interest" description="Disordered" evidence="5">
    <location>
        <begin position="1675"/>
        <end position="1722"/>
    </location>
</feature>
<dbReference type="PANTHER" id="PTHR13179:SF8">
    <property type="entry name" value="GATOR COMPLEX PROTEIN DEPDC5"/>
    <property type="match status" value="1"/>
</dbReference>
<protein>
    <recommendedName>
        <fullName evidence="3">Vacuolar membrane-associated protein IML1</fullName>
    </recommendedName>
    <alternativeName>
        <fullName evidence="4">Vacuolar membrane-associated protein iml1</fullName>
    </alternativeName>
</protein>
<evidence type="ECO:0000256" key="4">
    <source>
        <dbReference type="ARBA" id="ARBA00021881"/>
    </source>
</evidence>
<dbReference type="Pfam" id="PF00610">
    <property type="entry name" value="DEP"/>
    <property type="match status" value="1"/>
</dbReference>
<comment type="subcellular location">
    <subcellularLocation>
        <location evidence="1">Vacuole membrane</location>
        <topology evidence="1">Peripheral membrane protein</topology>
    </subcellularLocation>
</comment>
<dbReference type="SUPFAM" id="SSF46785">
    <property type="entry name" value="Winged helix' DNA-binding domain"/>
    <property type="match status" value="1"/>
</dbReference>
<feature type="compositionally biased region" description="Low complexity" evidence="5">
    <location>
        <begin position="1358"/>
        <end position="1373"/>
    </location>
</feature>
<evidence type="ECO:0000259" key="6">
    <source>
        <dbReference type="PROSITE" id="PS50186"/>
    </source>
</evidence>
<feature type="compositionally biased region" description="Polar residues" evidence="5">
    <location>
        <begin position="2003"/>
        <end position="2012"/>
    </location>
</feature>
<feature type="compositionally biased region" description="Polar residues" evidence="5">
    <location>
        <begin position="1685"/>
        <end position="1695"/>
    </location>
</feature>
<organism evidence="7 8">
    <name type="scientific">Sporothrix eucalyptigena</name>
    <dbReference type="NCBI Taxonomy" id="1812306"/>
    <lineage>
        <taxon>Eukaryota</taxon>
        <taxon>Fungi</taxon>
        <taxon>Dikarya</taxon>
        <taxon>Ascomycota</taxon>
        <taxon>Pezizomycotina</taxon>
        <taxon>Sordariomycetes</taxon>
        <taxon>Sordariomycetidae</taxon>
        <taxon>Ophiostomatales</taxon>
        <taxon>Ophiostomataceae</taxon>
        <taxon>Sporothrix</taxon>
    </lineage>
</organism>
<dbReference type="Gene3D" id="1.10.10.10">
    <property type="entry name" value="Winged helix-like DNA-binding domain superfamily/Winged helix DNA-binding domain"/>
    <property type="match status" value="1"/>
</dbReference>
<evidence type="ECO:0000313" key="8">
    <source>
        <dbReference type="Proteomes" id="UP001642482"/>
    </source>
</evidence>
<feature type="compositionally biased region" description="Low complexity" evidence="5">
    <location>
        <begin position="526"/>
        <end position="537"/>
    </location>
</feature>
<dbReference type="InterPro" id="IPR045838">
    <property type="entry name" value="DEPDC5_CTD"/>
</dbReference>
<feature type="region of interest" description="Disordered" evidence="5">
    <location>
        <begin position="863"/>
        <end position="882"/>
    </location>
</feature>
<gene>
    <name evidence="7" type="primary">IML1</name>
    <name evidence="7" type="ORF">SEUCBS140593_000501</name>
</gene>